<gene>
    <name evidence="1" type="ORF">RDI58_009224</name>
</gene>
<evidence type="ECO:0000313" key="1">
    <source>
        <dbReference type="EMBL" id="KAK6795769.1"/>
    </source>
</evidence>
<proteinExistence type="predicted"/>
<protein>
    <submittedName>
        <fullName evidence="1">Uncharacterized protein</fullName>
    </submittedName>
</protein>
<name>A0AAN8TZR4_SOLBU</name>
<sequence length="16" mass="1870">MFISLLLMFTTELVLV</sequence>
<evidence type="ECO:0000313" key="2">
    <source>
        <dbReference type="Proteomes" id="UP001371456"/>
    </source>
</evidence>
<keyword evidence="2" id="KW-1185">Reference proteome</keyword>
<reference evidence="1 2" key="1">
    <citation type="submission" date="2024-02" db="EMBL/GenBank/DDBJ databases">
        <title>de novo genome assembly of Solanum bulbocastanum strain 11H21.</title>
        <authorList>
            <person name="Hosaka A.J."/>
        </authorList>
    </citation>
    <scope>NUCLEOTIDE SEQUENCE [LARGE SCALE GENOMIC DNA]</scope>
    <source>
        <tissue evidence="1">Young leaves</tissue>
    </source>
</reference>
<comment type="caution">
    <text evidence="1">The sequence shown here is derived from an EMBL/GenBank/DDBJ whole genome shotgun (WGS) entry which is preliminary data.</text>
</comment>
<accession>A0AAN8TZR4</accession>
<dbReference type="Proteomes" id="UP001371456">
    <property type="component" value="Unassembled WGS sequence"/>
</dbReference>
<dbReference type="EMBL" id="JBANQN010000003">
    <property type="protein sequence ID" value="KAK6795769.1"/>
    <property type="molecule type" value="Genomic_DNA"/>
</dbReference>
<dbReference type="AlphaFoldDB" id="A0AAN8TZR4"/>
<organism evidence="1 2">
    <name type="scientific">Solanum bulbocastanum</name>
    <name type="common">Wild potato</name>
    <dbReference type="NCBI Taxonomy" id="147425"/>
    <lineage>
        <taxon>Eukaryota</taxon>
        <taxon>Viridiplantae</taxon>
        <taxon>Streptophyta</taxon>
        <taxon>Embryophyta</taxon>
        <taxon>Tracheophyta</taxon>
        <taxon>Spermatophyta</taxon>
        <taxon>Magnoliopsida</taxon>
        <taxon>eudicotyledons</taxon>
        <taxon>Gunneridae</taxon>
        <taxon>Pentapetalae</taxon>
        <taxon>asterids</taxon>
        <taxon>lamiids</taxon>
        <taxon>Solanales</taxon>
        <taxon>Solanaceae</taxon>
        <taxon>Solanoideae</taxon>
        <taxon>Solaneae</taxon>
        <taxon>Solanum</taxon>
    </lineage>
</organism>